<comment type="caution">
    <text evidence="1">The sequence shown here is derived from an EMBL/GenBank/DDBJ whole genome shotgun (WGS) entry which is preliminary data.</text>
</comment>
<gene>
    <name evidence="1" type="ORF">HPB50_015147</name>
</gene>
<dbReference type="Proteomes" id="UP000821845">
    <property type="component" value="Chromosome 11"/>
</dbReference>
<accession>A0ACB7T534</accession>
<evidence type="ECO:0000313" key="1">
    <source>
        <dbReference type="EMBL" id="KAH6941241.1"/>
    </source>
</evidence>
<name>A0ACB7T534_HYAAI</name>
<proteinExistence type="predicted"/>
<evidence type="ECO:0000313" key="2">
    <source>
        <dbReference type="Proteomes" id="UP000821845"/>
    </source>
</evidence>
<organism evidence="1 2">
    <name type="scientific">Hyalomma asiaticum</name>
    <name type="common">Tick</name>
    <dbReference type="NCBI Taxonomy" id="266040"/>
    <lineage>
        <taxon>Eukaryota</taxon>
        <taxon>Metazoa</taxon>
        <taxon>Ecdysozoa</taxon>
        <taxon>Arthropoda</taxon>
        <taxon>Chelicerata</taxon>
        <taxon>Arachnida</taxon>
        <taxon>Acari</taxon>
        <taxon>Parasitiformes</taxon>
        <taxon>Ixodida</taxon>
        <taxon>Ixodoidea</taxon>
        <taxon>Ixodidae</taxon>
        <taxon>Hyalomminae</taxon>
        <taxon>Hyalomma</taxon>
    </lineage>
</organism>
<keyword evidence="2" id="KW-1185">Reference proteome</keyword>
<reference evidence="1" key="1">
    <citation type="submission" date="2020-05" db="EMBL/GenBank/DDBJ databases">
        <title>Large-scale comparative analyses of tick genomes elucidate their genetic diversity and vector capacities.</title>
        <authorList>
            <person name="Jia N."/>
            <person name="Wang J."/>
            <person name="Shi W."/>
            <person name="Du L."/>
            <person name="Sun Y."/>
            <person name="Zhan W."/>
            <person name="Jiang J."/>
            <person name="Wang Q."/>
            <person name="Zhang B."/>
            <person name="Ji P."/>
            <person name="Sakyi L.B."/>
            <person name="Cui X."/>
            <person name="Yuan T."/>
            <person name="Jiang B."/>
            <person name="Yang W."/>
            <person name="Lam T.T.-Y."/>
            <person name="Chang Q."/>
            <person name="Ding S."/>
            <person name="Wang X."/>
            <person name="Zhu J."/>
            <person name="Ruan X."/>
            <person name="Zhao L."/>
            <person name="Wei J."/>
            <person name="Que T."/>
            <person name="Du C."/>
            <person name="Cheng J."/>
            <person name="Dai P."/>
            <person name="Han X."/>
            <person name="Huang E."/>
            <person name="Gao Y."/>
            <person name="Liu J."/>
            <person name="Shao H."/>
            <person name="Ye R."/>
            <person name="Li L."/>
            <person name="Wei W."/>
            <person name="Wang X."/>
            <person name="Wang C."/>
            <person name="Yang T."/>
            <person name="Huo Q."/>
            <person name="Li W."/>
            <person name="Guo W."/>
            <person name="Chen H."/>
            <person name="Zhou L."/>
            <person name="Ni X."/>
            <person name="Tian J."/>
            <person name="Zhou Y."/>
            <person name="Sheng Y."/>
            <person name="Liu T."/>
            <person name="Pan Y."/>
            <person name="Xia L."/>
            <person name="Li J."/>
            <person name="Zhao F."/>
            <person name="Cao W."/>
        </authorList>
    </citation>
    <scope>NUCLEOTIDE SEQUENCE</scope>
    <source>
        <strain evidence="1">Hyas-2018</strain>
    </source>
</reference>
<dbReference type="EMBL" id="CM023491">
    <property type="protein sequence ID" value="KAH6941241.1"/>
    <property type="molecule type" value="Genomic_DNA"/>
</dbReference>
<sequence length="205" mass="22870">MYSQQPYFPQTVAPAPLGSAYASDTVAPPAQPAATLLPSQPVPLSAPQDHTFEEPAPTDLASHGPHLPEPMDLTKNHNSIPHDTPATCDRGVQMDDKQVSSLLAAQKAKWKAKERRLRKQCFKFTAILYFTCAAFLNCKRRYPDTVSIEKGPSGYPLTRLKRCCNLAPVCHHQWVQPQLKAQWCRVHLLTPTQKRILSYLVGPHP</sequence>
<protein>
    <submittedName>
        <fullName evidence="1">Uncharacterized protein</fullName>
    </submittedName>
</protein>